<dbReference type="EMBL" id="WIXE01010514">
    <property type="protein sequence ID" value="KAK5977515.1"/>
    <property type="molecule type" value="Genomic_DNA"/>
</dbReference>
<sequence length="128" mass="14235">MIFLQIDSSVSASAVDVQLPLGRLPIAIRHKRAHGDVGEDVIDESRNCNDPKLKQLIFNNISNDAPTSKRAIQKAAEMEFGGTFDVICSTCEFSFVISSQKYCDGIKDQIACFVFLQPRVSTRHMREG</sequence>
<dbReference type="Proteomes" id="UP001331761">
    <property type="component" value="Unassembled WGS sequence"/>
</dbReference>
<evidence type="ECO:0000313" key="2">
    <source>
        <dbReference type="EMBL" id="KAK5977515.1"/>
    </source>
</evidence>
<organism evidence="2 3">
    <name type="scientific">Trichostrongylus colubriformis</name>
    <name type="common">Black scour worm</name>
    <dbReference type="NCBI Taxonomy" id="6319"/>
    <lineage>
        <taxon>Eukaryota</taxon>
        <taxon>Metazoa</taxon>
        <taxon>Ecdysozoa</taxon>
        <taxon>Nematoda</taxon>
        <taxon>Chromadorea</taxon>
        <taxon>Rhabditida</taxon>
        <taxon>Rhabditina</taxon>
        <taxon>Rhabditomorpha</taxon>
        <taxon>Strongyloidea</taxon>
        <taxon>Trichostrongylidae</taxon>
        <taxon>Trichostrongylus</taxon>
    </lineage>
</organism>
<dbReference type="Pfam" id="PF04155">
    <property type="entry name" value="Ground-like"/>
    <property type="match status" value="1"/>
</dbReference>
<evidence type="ECO:0000313" key="3">
    <source>
        <dbReference type="Proteomes" id="UP001331761"/>
    </source>
</evidence>
<dbReference type="AlphaFoldDB" id="A0AAN8FV65"/>
<name>A0AAN8FV65_TRICO</name>
<evidence type="ECO:0000259" key="1">
    <source>
        <dbReference type="Pfam" id="PF04155"/>
    </source>
</evidence>
<keyword evidence="3" id="KW-1185">Reference proteome</keyword>
<feature type="domain" description="Ground-like" evidence="1">
    <location>
        <begin position="47"/>
        <end position="115"/>
    </location>
</feature>
<comment type="caution">
    <text evidence="2">The sequence shown here is derived from an EMBL/GenBank/DDBJ whole genome shotgun (WGS) entry which is preliminary data.</text>
</comment>
<protein>
    <submittedName>
        <fullName evidence="2">Ground domain-containing protein</fullName>
    </submittedName>
</protein>
<gene>
    <name evidence="2" type="ORF">GCK32_010016</name>
</gene>
<accession>A0AAN8FV65</accession>
<proteinExistence type="predicted"/>
<reference evidence="2 3" key="1">
    <citation type="submission" date="2019-10" db="EMBL/GenBank/DDBJ databases">
        <title>Assembly and Annotation for the nematode Trichostrongylus colubriformis.</title>
        <authorList>
            <person name="Martin J."/>
        </authorList>
    </citation>
    <scope>NUCLEOTIDE SEQUENCE [LARGE SCALE GENOMIC DNA]</scope>
    <source>
        <strain evidence="2">G859</strain>
        <tissue evidence="2">Whole worm</tissue>
    </source>
</reference>
<dbReference type="InterPro" id="IPR007284">
    <property type="entry name" value="Ground-like_dom"/>
</dbReference>